<organism evidence="1">
    <name type="scientific">bioreactor metagenome</name>
    <dbReference type="NCBI Taxonomy" id="1076179"/>
    <lineage>
        <taxon>unclassified sequences</taxon>
        <taxon>metagenomes</taxon>
        <taxon>ecological metagenomes</taxon>
    </lineage>
</organism>
<gene>
    <name evidence="1" type="ORF">SDC9_191270</name>
</gene>
<comment type="caution">
    <text evidence="1">The sequence shown here is derived from an EMBL/GenBank/DDBJ whole genome shotgun (WGS) entry which is preliminary data.</text>
</comment>
<proteinExistence type="predicted"/>
<reference evidence="1" key="1">
    <citation type="submission" date="2019-08" db="EMBL/GenBank/DDBJ databases">
        <authorList>
            <person name="Kucharzyk K."/>
            <person name="Murdoch R.W."/>
            <person name="Higgins S."/>
            <person name="Loffler F."/>
        </authorList>
    </citation>
    <scope>NUCLEOTIDE SEQUENCE</scope>
</reference>
<sequence>MEDRLAVLAEAAGAVRHQAFALGGADRLAQVGLARQAELALAAFRGIERNHMVADSDRGHAFADRFNDAAPFVTEDGRKDPFRIGAGQGEGIGVADAGGNNAYQHFPGFRRGDVDFGDFERLLGSPGDGGAGFDHGCPVEVGVVVMTLHCRKGMRLNNFRSDNTLLLLGNKKEGT</sequence>
<name>A0A645HXW2_9ZZZZ</name>
<dbReference type="AntiFam" id="ANF00088">
    <property type="entry name" value="Shadow ORF (opposite Fdh)"/>
</dbReference>
<dbReference type="AlphaFoldDB" id="A0A645HXW2"/>
<protein>
    <submittedName>
        <fullName evidence="1">Uncharacterized protein</fullName>
    </submittedName>
</protein>
<evidence type="ECO:0000313" key="1">
    <source>
        <dbReference type="EMBL" id="MPN43710.1"/>
    </source>
</evidence>
<accession>A0A645HXW2</accession>
<dbReference type="EMBL" id="VSSQ01102283">
    <property type="protein sequence ID" value="MPN43710.1"/>
    <property type="molecule type" value="Genomic_DNA"/>
</dbReference>